<dbReference type="GO" id="GO:0008270">
    <property type="term" value="F:zinc ion binding"/>
    <property type="evidence" value="ECO:0007669"/>
    <property type="project" value="UniProtKB-KW"/>
</dbReference>
<dbReference type="Pfam" id="PF13639">
    <property type="entry name" value="zf-RING_2"/>
    <property type="match status" value="1"/>
</dbReference>
<dbReference type="AlphaFoldDB" id="A0BWM0"/>
<dbReference type="PROSITE" id="PS50089">
    <property type="entry name" value="ZF_RING_2"/>
    <property type="match status" value="1"/>
</dbReference>
<name>A0BWM0_PARTE</name>
<feature type="region of interest" description="Disordered" evidence="5">
    <location>
        <begin position="1"/>
        <end position="40"/>
    </location>
</feature>
<dbReference type="KEGG" id="ptm:GSPATT00032789001"/>
<feature type="compositionally biased region" description="Polar residues" evidence="5">
    <location>
        <begin position="1"/>
        <end position="15"/>
    </location>
</feature>
<keyword evidence="8" id="KW-1185">Reference proteome</keyword>
<dbReference type="STRING" id="5888.A0BWM0"/>
<protein>
    <recommendedName>
        <fullName evidence="6">RING-type domain-containing protein</fullName>
    </recommendedName>
</protein>
<evidence type="ECO:0000256" key="4">
    <source>
        <dbReference type="PROSITE-ProRule" id="PRU00175"/>
    </source>
</evidence>
<gene>
    <name evidence="7" type="ORF">GSPATT00032789001</name>
</gene>
<dbReference type="HOGENOM" id="CLU_1237093_0_0_1"/>
<dbReference type="FunFam" id="3.30.40.10:FF:000378">
    <property type="entry name" value="TRAF-type zinc finger domain-containing 1"/>
    <property type="match status" value="1"/>
</dbReference>
<keyword evidence="2 4" id="KW-0863">Zinc-finger</keyword>
<reference evidence="7 8" key="1">
    <citation type="journal article" date="2006" name="Nature">
        <title>Global trends of whole-genome duplications revealed by the ciliate Paramecium tetraurelia.</title>
        <authorList>
            <consortium name="Genoscope"/>
            <person name="Aury J.-M."/>
            <person name="Jaillon O."/>
            <person name="Duret L."/>
            <person name="Noel B."/>
            <person name="Jubin C."/>
            <person name="Porcel B.M."/>
            <person name="Segurens B."/>
            <person name="Daubin V."/>
            <person name="Anthouard V."/>
            <person name="Aiach N."/>
            <person name="Arnaiz O."/>
            <person name="Billaut A."/>
            <person name="Beisson J."/>
            <person name="Blanc I."/>
            <person name="Bouhouche K."/>
            <person name="Camara F."/>
            <person name="Duharcourt S."/>
            <person name="Guigo R."/>
            <person name="Gogendeau D."/>
            <person name="Katinka M."/>
            <person name="Keller A.-M."/>
            <person name="Kissmehl R."/>
            <person name="Klotz C."/>
            <person name="Koll F."/>
            <person name="Le Moue A."/>
            <person name="Lepere C."/>
            <person name="Malinsky S."/>
            <person name="Nowacki M."/>
            <person name="Nowak J.K."/>
            <person name="Plattner H."/>
            <person name="Poulain J."/>
            <person name="Ruiz F."/>
            <person name="Serrano V."/>
            <person name="Zagulski M."/>
            <person name="Dessen P."/>
            <person name="Betermier M."/>
            <person name="Weissenbach J."/>
            <person name="Scarpelli C."/>
            <person name="Schachter V."/>
            <person name="Sperling L."/>
            <person name="Meyer E."/>
            <person name="Cohen J."/>
            <person name="Wincker P."/>
        </authorList>
    </citation>
    <scope>NUCLEOTIDE SEQUENCE [LARGE SCALE GENOMIC DNA]</scope>
    <source>
        <strain evidence="7 8">Stock d4-2</strain>
    </source>
</reference>
<evidence type="ECO:0000256" key="5">
    <source>
        <dbReference type="SAM" id="MobiDB-lite"/>
    </source>
</evidence>
<feature type="compositionally biased region" description="Low complexity" evidence="5">
    <location>
        <begin position="23"/>
        <end position="39"/>
    </location>
</feature>
<evidence type="ECO:0000313" key="7">
    <source>
        <dbReference type="EMBL" id="CAK62937.1"/>
    </source>
</evidence>
<dbReference type="SUPFAM" id="SSF57850">
    <property type="entry name" value="RING/U-box"/>
    <property type="match status" value="1"/>
</dbReference>
<dbReference type="GO" id="GO:0043161">
    <property type="term" value="P:proteasome-mediated ubiquitin-dependent protein catabolic process"/>
    <property type="evidence" value="ECO:0000318"/>
    <property type="project" value="GO_Central"/>
</dbReference>
<dbReference type="Proteomes" id="UP000000600">
    <property type="component" value="Unassembled WGS sequence"/>
</dbReference>
<sequence length="224" mass="26191">MIQNSSENITTSIPIQNLEDESPNSQSQQQDEQTCQSPEENVINQPIAQLDQDIGQQVQDLQQIEQFDPRDYDQVSCPYCDTEMFKKDYWVHVGLCEEQISYPDLVEQQCRQCGDNIVKQYLNDHLKVCQYDYYGEVKCPYCSFPIVKAWLKEHIAECDGYKQEKLREMQGIKNCYICLEDITENNKILKCSHSFHEDCIQKWLKVKQTCPLCQSLITEVKVPV</sequence>
<evidence type="ECO:0000256" key="1">
    <source>
        <dbReference type="ARBA" id="ARBA00022723"/>
    </source>
</evidence>
<dbReference type="OrthoDB" id="438722at2759"/>
<evidence type="ECO:0000256" key="3">
    <source>
        <dbReference type="ARBA" id="ARBA00022833"/>
    </source>
</evidence>
<accession>A0BWM0</accession>
<dbReference type="SMART" id="SM00184">
    <property type="entry name" value="RING"/>
    <property type="match status" value="1"/>
</dbReference>
<dbReference type="OMA" id="YICLEDI"/>
<dbReference type="PANTHER" id="PTHR22763">
    <property type="entry name" value="RING ZINC FINGER PROTEIN"/>
    <property type="match status" value="1"/>
</dbReference>
<dbReference type="InterPro" id="IPR001841">
    <property type="entry name" value="Znf_RING"/>
</dbReference>
<dbReference type="GO" id="GO:0012505">
    <property type="term" value="C:endomembrane system"/>
    <property type="evidence" value="ECO:0000318"/>
    <property type="project" value="GO_Central"/>
</dbReference>
<dbReference type="EMBL" id="CT868022">
    <property type="protein sequence ID" value="CAK62937.1"/>
    <property type="molecule type" value="Genomic_DNA"/>
</dbReference>
<evidence type="ECO:0000313" key="8">
    <source>
        <dbReference type="Proteomes" id="UP000000600"/>
    </source>
</evidence>
<keyword evidence="1" id="KW-0479">Metal-binding</keyword>
<dbReference type="GeneID" id="5016119"/>
<organism evidence="7 8">
    <name type="scientific">Paramecium tetraurelia</name>
    <dbReference type="NCBI Taxonomy" id="5888"/>
    <lineage>
        <taxon>Eukaryota</taxon>
        <taxon>Sar</taxon>
        <taxon>Alveolata</taxon>
        <taxon>Ciliophora</taxon>
        <taxon>Intramacronucleata</taxon>
        <taxon>Oligohymenophorea</taxon>
        <taxon>Peniculida</taxon>
        <taxon>Parameciidae</taxon>
        <taxon>Paramecium</taxon>
    </lineage>
</organism>
<dbReference type="InterPro" id="IPR013083">
    <property type="entry name" value="Znf_RING/FYVE/PHD"/>
</dbReference>
<proteinExistence type="predicted"/>
<dbReference type="InterPro" id="IPR050731">
    <property type="entry name" value="HRD1_E3_ubiq-ligases"/>
</dbReference>
<dbReference type="InParanoid" id="A0BWM0"/>
<dbReference type="PANTHER" id="PTHR22763:SF192">
    <property type="entry name" value="RING-TYPE DOMAIN-CONTAINING PROTEIN"/>
    <property type="match status" value="1"/>
</dbReference>
<keyword evidence="3" id="KW-0862">Zinc</keyword>
<evidence type="ECO:0000259" key="6">
    <source>
        <dbReference type="PROSITE" id="PS50089"/>
    </source>
</evidence>
<dbReference type="GO" id="GO:0061630">
    <property type="term" value="F:ubiquitin protein ligase activity"/>
    <property type="evidence" value="ECO:0000318"/>
    <property type="project" value="GO_Central"/>
</dbReference>
<dbReference type="RefSeq" id="XP_001430335.1">
    <property type="nucleotide sequence ID" value="XM_001430298.1"/>
</dbReference>
<dbReference type="Gene3D" id="3.30.40.10">
    <property type="entry name" value="Zinc/RING finger domain, C3HC4 (zinc finger)"/>
    <property type="match status" value="2"/>
</dbReference>
<evidence type="ECO:0000256" key="2">
    <source>
        <dbReference type="ARBA" id="ARBA00022771"/>
    </source>
</evidence>
<feature type="domain" description="RING-type" evidence="6">
    <location>
        <begin position="175"/>
        <end position="214"/>
    </location>
</feature>